<organism evidence="1 2">
    <name type="scientific">Anaerosalibacter massiliensis</name>
    <dbReference type="NCBI Taxonomy" id="1347392"/>
    <lineage>
        <taxon>Bacteria</taxon>
        <taxon>Bacillati</taxon>
        <taxon>Bacillota</taxon>
        <taxon>Tissierellia</taxon>
        <taxon>Tissierellales</taxon>
        <taxon>Sporanaerobacteraceae</taxon>
        <taxon>Anaerosalibacter</taxon>
    </lineage>
</organism>
<comment type="caution">
    <text evidence="1">The sequence shown here is derived from an EMBL/GenBank/DDBJ whole genome shotgun (WGS) entry which is preliminary data.</text>
</comment>
<dbReference type="AlphaFoldDB" id="A0A9X2S7A6"/>
<reference evidence="1" key="1">
    <citation type="submission" date="2022-07" db="EMBL/GenBank/DDBJ databases">
        <title>Enhanced cultured diversity of the mouse gut microbiota enables custom-made synthetic communities.</title>
        <authorList>
            <person name="Afrizal A."/>
        </authorList>
    </citation>
    <scope>NUCLEOTIDE SEQUENCE</scope>
    <source>
        <strain evidence="1">DSM 29482</strain>
    </source>
</reference>
<accession>A0A9X2S7A6</accession>
<sequence>MTQINFINKDSEKIVLANNGNYTFIIPPRSAVKYDLYFTLKYNASSRDFNNLKIIYHNNKDKIHTINFKNFAAGWNSNIIIKDKDWNRLM</sequence>
<protein>
    <submittedName>
        <fullName evidence="1">Uncharacterized protein</fullName>
    </submittedName>
</protein>
<gene>
    <name evidence="1" type="ORF">NSA23_10560</name>
</gene>
<evidence type="ECO:0000313" key="2">
    <source>
        <dbReference type="Proteomes" id="UP001142078"/>
    </source>
</evidence>
<dbReference type="EMBL" id="JANJZL010000007">
    <property type="protein sequence ID" value="MCR2044552.1"/>
    <property type="molecule type" value="Genomic_DNA"/>
</dbReference>
<keyword evidence="2" id="KW-1185">Reference proteome</keyword>
<name>A0A9X2S7A6_9FIRM</name>
<evidence type="ECO:0000313" key="1">
    <source>
        <dbReference type="EMBL" id="MCR2044552.1"/>
    </source>
</evidence>
<proteinExistence type="predicted"/>
<dbReference type="Proteomes" id="UP001142078">
    <property type="component" value="Unassembled WGS sequence"/>
</dbReference>